<comment type="caution">
    <text evidence="3">The sequence shown here is derived from an EMBL/GenBank/DDBJ whole genome shotgun (WGS) entry which is preliminary data.</text>
</comment>
<evidence type="ECO:0008006" key="5">
    <source>
        <dbReference type="Google" id="ProtNLM"/>
    </source>
</evidence>
<dbReference type="Gene3D" id="1.20.120.20">
    <property type="entry name" value="Apolipoprotein"/>
    <property type="match status" value="1"/>
</dbReference>
<feature type="chain" id="PRO_5045498048" description="YtxH domain-containing protein" evidence="2">
    <location>
        <begin position="20"/>
        <end position="66"/>
    </location>
</feature>
<evidence type="ECO:0000256" key="1">
    <source>
        <dbReference type="SAM" id="MobiDB-lite"/>
    </source>
</evidence>
<feature type="compositionally biased region" description="Acidic residues" evidence="1">
    <location>
        <begin position="42"/>
        <end position="66"/>
    </location>
</feature>
<dbReference type="Proteomes" id="UP001597467">
    <property type="component" value="Unassembled WGS sequence"/>
</dbReference>
<gene>
    <name evidence="3" type="ORF">ACFSSB_04265</name>
</gene>
<keyword evidence="4" id="KW-1185">Reference proteome</keyword>
<keyword evidence="2" id="KW-0732">Signal</keyword>
<organism evidence="3 4">
    <name type="scientific">Lacinutrix gracilariae</name>
    <dbReference type="NCBI Taxonomy" id="1747198"/>
    <lineage>
        <taxon>Bacteria</taxon>
        <taxon>Pseudomonadati</taxon>
        <taxon>Bacteroidota</taxon>
        <taxon>Flavobacteriia</taxon>
        <taxon>Flavobacteriales</taxon>
        <taxon>Flavobacteriaceae</taxon>
        <taxon>Lacinutrix</taxon>
    </lineage>
</organism>
<feature type="signal peptide" evidence="2">
    <location>
        <begin position="1"/>
        <end position="19"/>
    </location>
</feature>
<evidence type="ECO:0000256" key="2">
    <source>
        <dbReference type="SAM" id="SignalP"/>
    </source>
</evidence>
<dbReference type="EMBL" id="JBHULM010000007">
    <property type="protein sequence ID" value="MFD2541523.1"/>
    <property type="molecule type" value="Genomic_DNA"/>
</dbReference>
<feature type="region of interest" description="Disordered" evidence="1">
    <location>
        <begin position="38"/>
        <end position="66"/>
    </location>
</feature>
<protein>
    <recommendedName>
        <fullName evidence="5">YtxH domain-containing protein</fullName>
    </recommendedName>
</protein>
<dbReference type="RefSeq" id="WP_379901318.1">
    <property type="nucleotide sequence ID" value="NZ_JBHULM010000007.1"/>
</dbReference>
<reference evidence="4" key="1">
    <citation type="journal article" date="2019" name="Int. J. Syst. Evol. Microbiol.">
        <title>The Global Catalogue of Microorganisms (GCM) 10K type strain sequencing project: providing services to taxonomists for standard genome sequencing and annotation.</title>
        <authorList>
            <consortium name="The Broad Institute Genomics Platform"/>
            <consortium name="The Broad Institute Genome Sequencing Center for Infectious Disease"/>
            <person name="Wu L."/>
            <person name="Ma J."/>
        </authorList>
    </citation>
    <scope>NUCLEOTIDE SEQUENCE [LARGE SCALE GENOMIC DNA]</scope>
    <source>
        <strain evidence="4">KCTC 42808</strain>
    </source>
</reference>
<proteinExistence type="predicted"/>
<name>A0ABW5JY59_9FLAO</name>
<evidence type="ECO:0000313" key="4">
    <source>
        <dbReference type="Proteomes" id="UP001597467"/>
    </source>
</evidence>
<dbReference type="PROSITE" id="PS51257">
    <property type="entry name" value="PROKAR_LIPOPROTEIN"/>
    <property type="match status" value="1"/>
</dbReference>
<accession>A0ABW5JY59</accession>
<evidence type="ECO:0000313" key="3">
    <source>
        <dbReference type="EMBL" id="MFD2541523.1"/>
    </source>
</evidence>
<sequence length="66" mass="7306">MKKIIIALVLMFSISTVFTSCREEKKTTGEKIEEAVDNTGDAIEDAADDVGDEVEDVKDEIEDQVK</sequence>